<evidence type="ECO:0000256" key="10">
    <source>
        <dbReference type="PROSITE-ProRule" id="PRU00504"/>
    </source>
</evidence>
<protein>
    <submittedName>
        <fullName evidence="15">E3 ubiquitin-protein ligase TRIM71-like</fullName>
    </submittedName>
</protein>
<dbReference type="InterPro" id="IPR001298">
    <property type="entry name" value="Filamin/ABP280_rpt"/>
</dbReference>
<evidence type="ECO:0000256" key="5">
    <source>
        <dbReference type="ARBA" id="ARBA00022771"/>
    </source>
</evidence>
<dbReference type="SMART" id="SM00502">
    <property type="entry name" value="BBC"/>
    <property type="match status" value="1"/>
</dbReference>
<sequence length="749" mass="82880">MSSVVVNKITDHYRLACGICQNTYNNPRVLPCLHSFCLGCLDKSIRSQDRKLLCPTCNQSVPVPAKGVETFPINFFIDNMLTVLAVQNPTKCTNCEDSAQATERCLDCVENLCNNCVHAHKRIRQTKDHRILTFEEILANEVRETIKCPSFCGMHPREVLKYFCETCDEAICRDCAIYEHRDHIYVDLKEAVKRYRSTITNMLDNSKRKIPVVRIAVDEVKEVRQNLNERVETVKRSIHETIQGHIKALEEQEADLINTLEKIYQRKEKVLTNQQEILELDLSNLLSSSDFTENVLRYGNEAEVMLVKPQIVSRLTQLNDHESQTEPEDNDIVYFTSNDAALSKVILRLGKVTTSSAFPLLTCAEGPGLVRAKVGYVAKFTVLAKDRSGEACTSGNDPISVKIRCPSGSPLIADVVDNEDGTYTVSFTPCMKGDHEVNVTLRGKHIQGSPFDLQVTAGIDCEKISSPVLTLTPAGEDSNSSDETHEPWGVAINPKGQLVVTDHHNHSIQIYDANGQMVFKFGIRGKGDGEVWYPAGVAVDKGGNIFVSDHGNNRIQVFTQEGEFIRKFGSKGTGSGQLKGPCGVAVDSNDRVIVADRDNHRINVFDVDGNPIFRFGSYGDADGKFNCPRHISVTPKGEILVSDAGNFRIQVFDSQGNFLYKFGEKGTNDGQFSCPAGISTDSEGHVAVADLKNLNVQIFNSDGEFVKKIGKDPDSSKDNSFFCKPTGIAISENGNIAVADRGSHRVQLF</sequence>
<dbReference type="FunFam" id="2.120.10.30:FF:000037">
    <property type="entry name" value="Uncharacterized protein, isoform E"/>
    <property type="match status" value="2"/>
</dbReference>
<dbReference type="PROSITE" id="PS51125">
    <property type="entry name" value="NHL"/>
    <property type="match status" value="6"/>
</dbReference>
<dbReference type="Gene3D" id="3.30.160.60">
    <property type="entry name" value="Classic Zinc Finger"/>
    <property type="match status" value="1"/>
</dbReference>
<feature type="repeat" description="NHL" evidence="10">
    <location>
        <begin position="659"/>
        <end position="702"/>
    </location>
</feature>
<dbReference type="Pfam" id="PF00630">
    <property type="entry name" value="Filamin"/>
    <property type="match status" value="1"/>
</dbReference>
<evidence type="ECO:0000313" key="14">
    <source>
        <dbReference type="Proteomes" id="UP000515163"/>
    </source>
</evidence>
<dbReference type="InterPro" id="IPR003649">
    <property type="entry name" value="Bbox_C"/>
</dbReference>
<dbReference type="RefSeq" id="XP_031563946.1">
    <property type="nucleotide sequence ID" value="XM_031708086.1"/>
</dbReference>
<dbReference type="SUPFAM" id="SSF57850">
    <property type="entry name" value="RING/U-box"/>
    <property type="match status" value="1"/>
</dbReference>
<dbReference type="InterPro" id="IPR011042">
    <property type="entry name" value="6-blade_b-propeller_TolB-like"/>
</dbReference>
<dbReference type="Proteomes" id="UP000515163">
    <property type="component" value="Unplaced"/>
</dbReference>
<accession>A0A6P8I9T6</accession>
<dbReference type="FunFam" id="3.30.40.10:FF:000623">
    <property type="entry name" value="Uncharacterized protein, isoform A"/>
    <property type="match status" value="1"/>
</dbReference>
<dbReference type="SMART" id="SM00184">
    <property type="entry name" value="RING"/>
    <property type="match status" value="1"/>
</dbReference>
<keyword evidence="7" id="KW-0862">Zinc</keyword>
<dbReference type="InterPro" id="IPR001841">
    <property type="entry name" value="Znf_RING"/>
</dbReference>
<dbReference type="PANTHER" id="PTHR25462:SF303">
    <property type="entry name" value="E3 UBIQUITIN-PROTEIN LIGASE TRIM71"/>
    <property type="match status" value="1"/>
</dbReference>
<evidence type="ECO:0000256" key="8">
    <source>
        <dbReference type="PROSITE-ProRule" id="PRU00024"/>
    </source>
</evidence>
<dbReference type="InterPro" id="IPR017907">
    <property type="entry name" value="Znf_RING_CS"/>
</dbReference>
<keyword evidence="4" id="KW-0677">Repeat</keyword>
<dbReference type="Gene3D" id="2.60.40.10">
    <property type="entry name" value="Immunoglobulins"/>
    <property type="match status" value="1"/>
</dbReference>
<evidence type="ECO:0000256" key="7">
    <source>
        <dbReference type="ARBA" id="ARBA00022833"/>
    </source>
</evidence>
<evidence type="ECO:0000256" key="11">
    <source>
        <dbReference type="SAM" id="Coils"/>
    </source>
</evidence>
<dbReference type="PROSITE" id="PS00518">
    <property type="entry name" value="ZF_RING_1"/>
    <property type="match status" value="1"/>
</dbReference>
<dbReference type="OrthoDB" id="342730at2759"/>
<dbReference type="Gene3D" id="3.30.40.10">
    <property type="entry name" value="Zinc/RING finger domain, C3HC4 (zinc finger)"/>
    <property type="match status" value="1"/>
</dbReference>
<dbReference type="Gene3D" id="2.120.10.30">
    <property type="entry name" value="TolB, C-terminal domain"/>
    <property type="match status" value="2"/>
</dbReference>
<dbReference type="InterPro" id="IPR013083">
    <property type="entry name" value="Znf_RING/FYVE/PHD"/>
</dbReference>
<gene>
    <name evidence="15" type="primary">LOC116299426</name>
</gene>
<dbReference type="SUPFAM" id="SSF101898">
    <property type="entry name" value="NHL repeat"/>
    <property type="match status" value="1"/>
</dbReference>
<feature type="domain" description="B box-type" evidence="13">
    <location>
        <begin position="147"/>
        <end position="188"/>
    </location>
</feature>
<evidence type="ECO:0000256" key="9">
    <source>
        <dbReference type="PROSITE-ProRule" id="PRU00087"/>
    </source>
</evidence>
<dbReference type="KEGG" id="aten:116299426"/>
<evidence type="ECO:0000256" key="1">
    <source>
        <dbReference type="ARBA" id="ARBA00008518"/>
    </source>
</evidence>
<dbReference type="PROSITE" id="PS50194">
    <property type="entry name" value="FILAMIN_REPEAT"/>
    <property type="match status" value="1"/>
</dbReference>
<feature type="repeat" description="NHL" evidence="10">
    <location>
        <begin position="565"/>
        <end position="608"/>
    </location>
</feature>
<dbReference type="InParanoid" id="A0A6P8I9T6"/>
<feature type="domain" description="B box-type" evidence="13">
    <location>
        <begin position="87"/>
        <end position="134"/>
    </location>
</feature>
<keyword evidence="2" id="KW-0597">Phosphoprotein</keyword>
<evidence type="ECO:0000313" key="15">
    <source>
        <dbReference type="RefSeq" id="XP_031563946.1"/>
    </source>
</evidence>
<keyword evidence="6" id="KW-0833">Ubl conjugation pathway</keyword>
<evidence type="ECO:0000256" key="4">
    <source>
        <dbReference type="ARBA" id="ARBA00022737"/>
    </source>
</evidence>
<keyword evidence="5 8" id="KW-0863">Zinc-finger</keyword>
<dbReference type="InterPro" id="IPR027370">
    <property type="entry name" value="Znf-RING_euk"/>
</dbReference>
<dbReference type="InterPro" id="IPR000315">
    <property type="entry name" value="Znf_B-box"/>
</dbReference>
<keyword evidence="14" id="KW-1185">Reference proteome</keyword>
<dbReference type="Pfam" id="PF13445">
    <property type="entry name" value="zf-RING_UBOX"/>
    <property type="match status" value="1"/>
</dbReference>
<dbReference type="InterPro" id="IPR047153">
    <property type="entry name" value="TRIM45/56/19-like"/>
</dbReference>
<dbReference type="InterPro" id="IPR014756">
    <property type="entry name" value="Ig_E-set"/>
</dbReference>
<reference evidence="15" key="1">
    <citation type="submission" date="2025-08" db="UniProtKB">
        <authorList>
            <consortium name="RefSeq"/>
        </authorList>
    </citation>
    <scope>IDENTIFICATION</scope>
    <source>
        <tissue evidence="15">Tentacle</tissue>
    </source>
</reference>
<evidence type="ECO:0000256" key="2">
    <source>
        <dbReference type="ARBA" id="ARBA00022553"/>
    </source>
</evidence>
<dbReference type="GeneID" id="116299426"/>
<dbReference type="SMART" id="SM00557">
    <property type="entry name" value="IG_FLMN"/>
    <property type="match status" value="1"/>
</dbReference>
<evidence type="ECO:0000256" key="3">
    <source>
        <dbReference type="ARBA" id="ARBA00022723"/>
    </source>
</evidence>
<dbReference type="CDD" id="cd14954">
    <property type="entry name" value="NHL_TRIM71_like"/>
    <property type="match status" value="1"/>
</dbReference>
<feature type="repeat" description="NHL" evidence="10">
    <location>
        <begin position="722"/>
        <end position="749"/>
    </location>
</feature>
<dbReference type="SUPFAM" id="SSF57845">
    <property type="entry name" value="B-box zinc-binding domain"/>
    <property type="match status" value="1"/>
</dbReference>
<dbReference type="InterPro" id="IPR017868">
    <property type="entry name" value="Filamin/ABP280_repeat-like"/>
</dbReference>
<feature type="coiled-coil region" evidence="11">
    <location>
        <begin position="217"/>
        <end position="266"/>
    </location>
</feature>
<dbReference type="SUPFAM" id="SSF81296">
    <property type="entry name" value="E set domains"/>
    <property type="match status" value="1"/>
</dbReference>
<evidence type="ECO:0000259" key="13">
    <source>
        <dbReference type="PROSITE" id="PS50119"/>
    </source>
</evidence>
<dbReference type="FunCoup" id="A0A6P8I9T6">
    <property type="interactions" value="789"/>
</dbReference>
<keyword evidence="3" id="KW-0479">Metal-binding</keyword>
<dbReference type="AlphaFoldDB" id="A0A6P8I9T6"/>
<feature type="repeat" description="NHL" evidence="10">
    <location>
        <begin position="518"/>
        <end position="561"/>
    </location>
</feature>
<feature type="domain" description="RING-type" evidence="12">
    <location>
        <begin position="17"/>
        <end position="58"/>
    </location>
</feature>
<feature type="repeat" description="NHL" evidence="10">
    <location>
        <begin position="612"/>
        <end position="655"/>
    </location>
</feature>
<evidence type="ECO:0000259" key="12">
    <source>
        <dbReference type="PROSITE" id="PS50089"/>
    </source>
</evidence>
<dbReference type="Pfam" id="PF00643">
    <property type="entry name" value="zf-B_box"/>
    <property type="match status" value="1"/>
</dbReference>
<keyword evidence="11" id="KW-0175">Coiled coil</keyword>
<name>A0A6P8I9T6_ACTTE</name>
<dbReference type="GO" id="GO:0008270">
    <property type="term" value="F:zinc ion binding"/>
    <property type="evidence" value="ECO:0007669"/>
    <property type="project" value="UniProtKB-KW"/>
</dbReference>
<feature type="repeat" description="NHL" evidence="10">
    <location>
        <begin position="487"/>
        <end position="514"/>
    </location>
</feature>
<dbReference type="SMART" id="SM00336">
    <property type="entry name" value="BBOX"/>
    <property type="match status" value="2"/>
</dbReference>
<dbReference type="Pfam" id="PF01436">
    <property type="entry name" value="NHL"/>
    <property type="match status" value="6"/>
</dbReference>
<comment type="similarity">
    <text evidence="1">Belongs to the TRIM/RBCC family.</text>
</comment>
<evidence type="ECO:0000256" key="6">
    <source>
        <dbReference type="ARBA" id="ARBA00022786"/>
    </source>
</evidence>
<dbReference type="InterPro" id="IPR001258">
    <property type="entry name" value="NHL_repeat"/>
</dbReference>
<feature type="repeat" description="Filamin" evidence="9">
    <location>
        <begin position="364"/>
        <end position="455"/>
    </location>
</feature>
<dbReference type="PANTHER" id="PTHR25462">
    <property type="entry name" value="BONUS, ISOFORM C-RELATED"/>
    <property type="match status" value="1"/>
</dbReference>
<dbReference type="InterPro" id="IPR013783">
    <property type="entry name" value="Ig-like_fold"/>
</dbReference>
<dbReference type="PROSITE" id="PS50119">
    <property type="entry name" value="ZF_BBOX"/>
    <property type="match status" value="2"/>
</dbReference>
<organism evidence="14 15">
    <name type="scientific">Actinia tenebrosa</name>
    <name type="common">Australian red waratah sea anemone</name>
    <dbReference type="NCBI Taxonomy" id="6105"/>
    <lineage>
        <taxon>Eukaryota</taxon>
        <taxon>Metazoa</taxon>
        <taxon>Cnidaria</taxon>
        <taxon>Anthozoa</taxon>
        <taxon>Hexacorallia</taxon>
        <taxon>Actiniaria</taxon>
        <taxon>Actiniidae</taxon>
        <taxon>Actinia</taxon>
    </lineage>
</organism>
<proteinExistence type="inferred from homology"/>
<dbReference type="PROSITE" id="PS50089">
    <property type="entry name" value="ZF_RING_2"/>
    <property type="match status" value="1"/>
</dbReference>